<dbReference type="Proteomes" id="UP000585614">
    <property type="component" value="Unassembled WGS sequence"/>
</dbReference>
<sequence>MNRTQRALRDAGSRGISPCSRSGSFHFGQGNTEEGAVHLTLSARACSHPFCSSPGSPTWGCWPLTNQRSLELEDRATDTKVMHGQVRGSWVGVSSLVGQKVSLLRPAFYVPRAHLRCLTAAGAPHRLPNPHCPSGLDKELTFSKQLLLHP</sequence>
<evidence type="ECO:0000256" key="1">
    <source>
        <dbReference type="SAM" id="MobiDB-lite"/>
    </source>
</evidence>
<organism evidence="2 3">
    <name type="scientific">Rhinolophus ferrumequinum</name>
    <name type="common">Greater horseshoe bat</name>
    <dbReference type="NCBI Taxonomy" id="59479"/>
    <lineage>
        <taxon>Eukaryota</taxon>
        <taxon>Metazoa</taxon>
        <taxon>Chordata</taxon>
        <taxon>Craniata</taxon>
        <taxon>Vertebrata</taxon>
        <taxon>Euteleostomi</taxon>
        <taxon>Mammalia</taxon>
        <taxon>Eutheria</taxon>
        <taxon>Laurasiatheria</taxon>
        <taxon>Chiroptera</taxon>
        <taxon>Yinpterochiroptera</taxon>
        <taxon>Rhinolophoidea</taxon>
        <taxon>Rhinolophidae</taxon>
        <taxon>Rhinolophinae</taxon>
        <taxon>Rhinolophus</taxon>
    </lineage>
</organism>
<dbReference type="AlphaFoldDB" id="A0A7J7YRZ8"/>
<accession>A0A7J7YRZ8</accession>
<evidence type="ECO:0000313" key="3">
    <source>
        <dbReference type="Proteomes" id="UP000585614"/>
    </source>
</evidence>
<proteinExistence type="predicted"/>
<protein>
    <submittedName>
        <fullName evidence="2">Uncharacterized protein</fullName>
    </submittedName>
</protein>
<reference evidence="2 3" key="1">
    <citation type="journal article" date="2020" name="Nature">
        <title>Six reference-quality genomes reveal evolution of bat adaptations.</title>
        <authorList>
            <person name="Jebb D."/>
            <person name="Huang Z."/>
            <person name="Pippel M."/>
            <person name="Hughes G.M."/>
            <person name="Lavrichenko K."/>
            <person name="Devanna P."/>
            <person name="Winkler S."/>
            <person name="Jermiin L.S."/>
            <person name="Skirmuntt E.C."/>
            <person name="Katzourakis A."/>
            <person name="Burkitt-Gray L."/>
            <person name="Ray D.A."/>
            <person name="Sullivan K.A.M."/>
            <person name="Roscito J.G."/>
            <person name="Kirilenko B.M."/>
            <person name="Davalos L.M."/>
            <person name="Corthals A.P."/>
            <person name="Power M.L."/>
            <person name="Jones G."/>
            <person name="Ransome R.D."/>
            <person name="Dechmann D.K.N."/>
            <person name="Locatelli A.G."/>
            <person name="Puechmaille S.J."/>
            <person name="Fedrigo O."/>
            <person name="Jarvis E.D."/>
            <person name="Hiller M."/>
            <person name="Vernes S.C."/>
            <person name="Myers E.W."/>
            <person name="Teeling E.C."/>
        </authorList>
    </citation>
    <scope>NUCLEOTIDE SEQUENCE [LARGE SCALE GENOMIC DNA]</scope>
    <source>
        <strain evidence="2">MRhiFer1</strain>
        <tissue evidence="2">Lung</tissue>
    </source>
</reference>
<feature type="region of interest" description="Disordered" evidence="1">
    <location>
        <begin position="1"/>
        <end position="25"/>
    </location>
</feature>
<gene>
    <name evidence="2" type="ORF">mRhiFer1_009803</name>
</gene>
<comment type="caution">
    <text evidence="2">The sequence shown here is derived from an EMBL/GenBank/DDBJ whole genome shotgun (WGS) entry which is preliminary data.</text>
</comment>
<dbReference type="EMBL" id="JACAGC010000005">
    <property type="protein sequence ID" value="KAF6364664.1"/>
    <property type="molecule type" value="Genomic_DNA"/>
</dbReference>
<evidence type="ECO:0000313" key="2">
    <source>
        <dbReference type="EMBL" id="KAF6364664.1"/>
    </source>
</evidence>
<name>A0A7J7YRZ8_RHIFE</name>